<dbReference type="SMART" id="SM00088">
    <property type="entry name" value="PINT"/>
    <property type="match status" value="1"/>
</dbReference>
<proteinExistence type="inferred from homology"/>
<organism evidence="7">
    <name type="scientific">Palpitomonas bilix</name>
    <dbReference type="NCBI Taxonomy" id="652834"/>
    <lineage>
        <taxon>Eukaryota</taxon>
        <taxon>Eukaryota incertae sedis</taxon>
    </lineage>
</organism>
<keyword evidence="3 5" id="KW-0396">Initiation factor</keyword>
<dbReference type="GO" id="GO:0033290">
    <property type="term" value="C:eukaryotic 48S preinitiation complex"/>
    <property type="evidence" value="ECO:0007669"/>
    <property type="project" value="UniProtKB-UniRule"/>
</dbReference>
<dbReference type="InterPro" id="IPR027528">
    <property type="entry name" value="eIF3m"/>
</dbReference>
<name>A0A7S3DAJ8_9EUKA</name>
<evidence type="ECO:0000259" key="6">
    <source>
        <dbReference type="PROSITE" id="PS50250"/>
    </source>
</evidence>
<comment type="similarity">
    <text evidence="1">Belongs to the CSN7/EIF3M family. CSN7 subfamily.</text>
</comment>
<accession>A0A7S3DAJ8</accession>
<evidence type="ECO:0000256" key="5">
    <source>
        <dbReference type="HAMAP-Rule" id="MF_03012"/>
    </source>
</evidence>
<dbReference type="PROSITE" id="PS50250">
    <property type="entry name" value="PCI"/>
    <property type="match status" value="1"/>
</dbReference>
<dbReference type="GO" id="GO:0071541">
    <property type="term" value="C:eukaryotic translation initiation factor 3 complex, eIF3m"/>
    <property type="evidence" value="ECO:0007669"/>
    <property type="project" value="UniProtKB-UniRule"/>
</dbReference>
<dbReference type="InterPro" id="IPR000717">
    <property type="entry name" value="PCI_dom"/>
</dbReference>
<dbReference type="PANTHER" id="PTHR15350:SF2">
    <property type="entry name" value="EUKARYOTIC TRANSLATION INITIATION FACTOR 3 SUBUNIT M"/>
    <property type="match status" value="1"/>
</dbReference>
<dbReference type="PANTHER" id="PTHR15350">
    <property type="entry name" value="COP9 SIGNALOSOME COMPLEX SUBUNIT 7/DENDRITIC CELL PROTEIN GA17"/>
    <property type="match status" value="1"/>
</dbReference>
<evidence type="ECO:0000256" key="2">
    <source>
        <dbReference type="ARBA" id="ARBA00022490"/>
    </source>
</evidence>
<dbReference type="EMBL" id="HBIB01020901">
    <property type="protein sequence ID" value="CAE0251310.1"/>
    <property type="molecule type" value="Transcribed_RNA"/>
</dbReference>
<dbReference type="InterPro" id="IPR036390">
    <property type="entry name" value="WH_DNA-bd_sf"/>
</dbReference>
<comment type="function">
    <text evidence="5">Component of the eukaryotic translation initiation factor 3 (eIF-3) complex, which is involved in protein synthesis of a specialized repertoire of mRNAs and, together with other initiation factors, stimulates binding of mRNA and methionyl-tRNAi to the 40S ribosome. The eIF-3 complex specifically targets and initiates translation of a subset of mRNAs involved in cell proliferation.</text>
</comment>
<evidence type="ECO:0000313" key="7">
    <source>
        <dbReference type="EMBL" id="CAE0251310.1"/>
    </source>
</evidence>
<protein>
    <recommendedName>
        <fullName evidence="5">Eukaryotic translation initiation factor 3 subunit M</fullName>
        <shortName evidence="5">eIF3m</shortName>
    </recommendedName>
</protein>
<reference evidence="7" key="1">
    <citation type="submission" date="2021-01" db="EMBL/GenBank/DDBJ databases">
        <authorList>
            <person name="Corre E."/>
            <person name="Pelletier E."/>
            <person name="Niang G."/>
            <person name="Scheremetjew M."/>
            <person name="Finn R."/>
            <person name="Kale V."/>
            <person name="Holt S."/>
            <person name="Cochrane G."/>
            <person name="Meng A."/>
            <person name="Brown T."/>
            <person name="Cohen L."/>
        </authorList>
    </citation>
    <scope>NUCLEOTIDE SEQUENCE</scope>
    <source>
        <strain evidence="7">NIES-2562</strain>
    </source>
</reference>
<dbReference type="GO" id="GO:0016282">
    <property type="term" value="C:eukaryotic 43S preinitiation complex"/>
    <property type="evidence" value="ECO:0007669"/>
    <property type="project" value="UniProtKB-UniRule"/>
</dbReference>
<evidence type="ECO:0000256" key="4">
    <source>
        <dbReference type="ARBA" id="ARBA00022917"/>
    </source>
</evidence>
<dbReference type="AlphaFoldDB" id="A0A7S3DAJ8"/>
<dbReference type="GO" id="GO:0001732">
    <property type="term" value="P:formation of cytoplasmic translation initiation complex"/>
    <property type="evidence" value="ECO:0007669"/>
    <property type="project" value="UniProtKB-UniRule"/>
</dbReference>
<dbReference type="GO" id="GO:0003743">
    <property type="term" value="F:translation initiation factor activity"/>
    <property type="evidence" value="ECO:0007669"/>
    <property type="project" value="UniProtKB-UniRule"/>
</dbReference>
<dbReference type="InterPro" id="IPR045237">
    <property type="entry name" value="COPS7/eIF3m"/>
</dbReference>
<comment type="subcellular location">
    <subcellularLocation>
        <location evidence="5">Cytoplasm</location>
    </subcellularLocation>
</comment>
<feature type="domain" description="PCI" evidence="6">
    <location>
        <begin position="186"/>
        <end position="357"/>
    </location>
</feature>
<dbReference type="Pfam" id="PF01399">
    <property type="entry name" value="PCI"/>
    <property type="match status" value="1"/>
</dbReference>
<sequence>MALVENSEDSRFVALAKFAAPEDTSLARTIDAEAENGIFSGKVFDTLLQKVGDVLESPGNKTSGEIESMFTIVIDMLAAVKADEVAAKLDNVIEVLSLNHNLPETRFRILVSTYNSIDEPLPLSLRARVFVALVRFAASNKLLVSIANQLSNADAWVKEWQCSAEDIRKVYLTISEALAEEKQKALAHKFLVKYLNTYEGSESAELGEVKELAADAIVEAISLPSQFQFDTYLQLDCVKQLQKDPSRARLFELLRIFATEKLEQFLQFRSAHAEYIASLGLVADDLVVKMKLLSLCSLAAELDSLSYSAIATTLQIPEGDMMQTEVEHWVIRAIKAGIMEARIDQLSGEVHVTRCLKRVFTDAHWRTIYDRLGSWKSSLQSLYTSLARARKSSVNA</sequence>
<comment type="similarity">
    <text evidence="5">Belongs to the eIF-3 subunit M family.</text>
</comment>
<evidence type="ECO:0000256" key="1">
    <source>
        <dbReference type="ARBA" id="ARBA00008482"/>
    </source>
</evidence>
<keyword evidence="4 5" id="KW-0648">Protein biosynthesis</keyword>
<gene>
    <name evidence="7" type="ORF">PBIL07802_LOCUS13519</name>
</gene>
<dbReference type="HAMAP" id="MF_03012">
    <property type="entry name" value="eIF3m"/>
    <property type="match status" value="1"/>
</dbReference>
<comment type="subunit">
    <text evidence="5">Component of the eukaryotic translation initiation factor 3 (eIF-3) complex.</text>
</comment>
<dbReference type="SUPFAM" id="SSF46785">
    <property type="entry name" value="Winged helix' DNA-binding domain"/>
    <property type="match status" value="1"/>
</dbReference>
<keyword evidence="2 5" id="KW-0963">Cytoplasm</keyword>
<evidence type="ECO:0000256" key="3">
    <source>
        <dbReference type="ARBA" id="ARBA00022540"/>
    </source>
</evidence>
<dbReference type="Pfam" id="PF18005">
    <property type="entry name" value="eIF3m_C_helix"/>
    <property type="match status" value="1"/>
</dbReference>
<dbReference type="InterPro" id="IPR040750">
    <property type="entry name" value="eIF3m_C_helix"/>
</dbReference>